<feature type="domain" description="Reverse transcriptase" evidence="17">
    <location>
        <begin position="603"/>
        <end position="932"/>
    </location>
</feature>
<dbReference type="GO" id="GO:0005634">
    <property type="term" value="C:nucleus"/>
    <property type="evidence" value="ECO:0007669"/>
    <property type="project" value="UniProtKB-SubCell"/>
</dbReference>
<dbReference type="EMBL" id="PZQS01000005">
    <property type="protein sequence ID" value="PVD30073.1"/>
    <property type="molecule type" value="Genomic_DNA"/>
</dbReference>
<evidence type="ECO:0000256" key="1">
    <source>
        <dbReference type="ARBA" id="ARBA00004123"/>
    </source>
</evidence>
<dbReference type="InterPro" id="IPR008276">
    <property type="entry name" value="C_nuclsd_transpt"/>
</dbReference>
<feature type="transmembrane region" description="Helical" evidence="16">
    <location>
        <begin position="1131"/>
        <end position="1149"/>
    </location>
</feature>
<dbReference type="Pfam" id="PF01773">
    <property type="entry name" value="Nucleos_tra2_N"/>
    <property type="match status" value="1"/>
</dbReference>
<dbReference type="Gene3D" id="3.30.70.2630">
    <property type="match status" value="1"/>
</dbReference>
<gene>
    <name evidence="18" type="ORF">C0Q70_09334</name>
</gene>
<feature type="transmembrane region" description="Helical" evidence="16">
    <location>
        <begin position="1454"/>
        <end position="1476"/>
    </location>
</feature>
<keyword evidence="10" id="KW-0779">Telomere</keyword>
<evidence type="ECO:0000256" key="7">
    <source>
        <dbReference type="ARBA" id="ARBA00022454"/>
    </source>
</evidence>
<dbReference type="NCBIfam" id="TIGR00804">
    <property type="entry name" value="nupC"/>
    <property type="match status" value="1"/>
</dbReference>
<feature type="transmembrane region" description="Helical" evidence="16">
    <location>
        <begin position="1183"/>
        <end position="1202"/>
    </location>
</feature>
<evidence type="ECO:0000256" key="14">
    <source>
        <dbReference type="ARBA" id="ARBA00032044"/>
    </source>
</evidence>
<feature type="transmembrane region" description="Helical" evidence="16">
    <location>
        <begin position="1291"/>
        <end position="1314"/>
    </location>
</feature>
<dbReference type="GO" id="GO:0000723">
    <property type="term" value="P:telomere maintenance"/>
    <property type="evidence" value="ECO:0007669"/>
    <property type="project" value="InterPro"/>
</dbReference>
<dbReference type="Pfam" id="PF07662">
    <property type="entry name" value="Nucleos_tra2_C"/>
    <property type="match status" value="1"/>
</dbReference>
<keyword evidence="7" id="KW-0158">Chromosome</keyword>
<feature type="transmembrane region" description="Helical" evidence="16">
    <location>
        <begin position="1326"/>
        <end position="1348"/>
    </location>
</feature>
<evidence type="ECO:0000256" key="13">
    <source>
        <dbReference type="ARBA" id="ARBA00023242"/>
    </source>
</evidence>
<feature type="compositionally biased region" description="Polar residues" evidence="15">
    <location>
        <begin position="360"/>
        <end position="372"/>
    </location>
</feature>
<dbReference type="InterPro" id="IPR043502">
    <property type="entry name" value="DNA/RNA_pol_sf"/>
</dbReference>
<keyword evidence="19" id="KW-1185">Reference proteome</keyword>
<sequence length="1630" mass="183960">MFSRLDSVQVGDDIMSYLLEYASMFASVCNPAVYVQLTGEPLYQMWPYSWGSSFPVKMQASVTLDKGVKRRKRHSESCNVRSLLLPRKSQCNKLPLTATRKISESIFSDKGTKERAGKRKHQNTGLSAPKKRRKDNDSHVETHLAEAEELQAVSKTACSWRQEKKEDRDAEQEGPCILLPERCKPSNKFHLYTTLGKKRRKRKQQPMPHRECSSDVQSYLFHKYIPKLNLMYGMDMREKFSKYFTVNSIEVSEEGATLLLQEIFVKTDVGATLDSKCQCKTFIPIAQSAHQLKAQDALFSENLDLSRMQTSDSGTDNSSLLSLSDVVPPSPFLSDVKYYRSSVSLYGSSIDHSEDMDSPKTGSDNGDKTSQQNAFDYSELNSLTPSTSECQLGEPIRQFMKHFLQNHRKCPYWSLLNHYCPVKSKEVRKKQTPKPTGFRKRASQSYHSYKKLNTGSLLEDFCVHPKVFGFLRAVLKRVVHVQLFGGCKNMALFLKNVMKLVRLGKYEKLCLGEVMRGIKVKHCVWLLNVRCHRDKAHHMAQFLWWLLTFFVMHLIRTFFYCTDTAVYRNRTMYYRKTVWLKLQTRAIQDFRKSTNLHRITQSKKNELLASSQALGVSVLRFLPKTRSLRPIVNMSKKPVPALPSQSVNVKSTNQHLARLLHVLACEKSHDSSICGRSVSGMDDICVALKRFLTKREADGDSRPLYFVKTDIKRCFDSIQQPLLHSIVHSILSKAGSQLYFVQKYSTVMISGGQIKRMFYTDTTRLADYECDSYIFAQCKAAKNNLSDVIFIDQMITQFENFETLLKLLSSHLYNNIIKIGKQYYIQQGGISQGSVVSTMLANLYLAHLEAVHLFPAADDELSVRMVDDCLFITPNKARAERFLSLMIEGFPDYNCFVNLDKILTNFPFGHPAVGSVQCIHEGESFPWCGLLLDSSLQVAVDYSRYSGLALVQMVPEFLMVQIQRKLRKDEMTNVFPVQLFVLQWLNVCAFSMQLKRYSGYTHLKKKLNKHKKVLQKKLSKDHLESLEEVCHAGASLIHYVCLDVFKVIYDNAAFQHDNGIQSDTNGTNPELASPVRAAEKDANDLKYDIIEITENEAGEVASPEDEMDCYSRAVLSVQNAVYGFFTNNAKMLWTLTYLLLLAAYTGYFITSMNLSHERLNGNEDFRTSLTTTLYSVKSDRFNIVLPATVSAGIVIFVIMDVARFRPQNLTSAGGIVFFIVFCYIFSHNPAKVRWRPVVWGLLLQFIFGALILRTAAGRDTFRYLGDRVSECLAYAGSGAKFVFGERYTDHFFAFSVLSVVVFFSSCVSMLYYLGFMQFLIRNLGRFLSFCLGTSPVESINAASNIFIGQSDAALMVKPFLANMTMSELHAILTGGFATIAGSVMAAYISYKVPADHLLSASVMSAPAALAMSKLLYPETEKVKNTAEEVYNMKRGLQRNIIQAASEGASQAVRLAANIAVNLIAFVALLELLNSTLTWLGDRVGIDNLTFQLMCSYLFWPLAFLMGVEAPDRRAFGELVGTRIVLNEFIAYTDLSKYIHNRATLDHFISYLFPLPLRQERTVVVATYALCGFANIASMGLMLGALGSMAPSRRSDISSIVVRAMIAGSVACFLTACIAVDLNTSLSPSLV</sequence>
<dbReference type="GO" id="GO:0003720">
    <property type="term" value="F:telomerase activity"/>
    <property type="evidence" value="ECO:0007669"/>
    <property type="project" value="InterPro"/>
</dbReference>
<dbReference type="GO" id="GO:0005886">
    <property type="term" value="C:plasma membrane"/>
    <property type="evidence" value="ECO:0007669"/>
    <property type="project" value="UniProtKB-SubCell"/>
</dbReference>
<reference evidence="18 19" key="1">
    <citation type="submission" date="2018-04" db="EMBL/GenBank/DDBJ databases">
        <title>The genome of golden apple snail Pomacea canaliculata provides insight into stress tolerance and invasive adaptation.</title>
        <authorList>
            <person name="Liu C."/>
            <person name="Liu B."/>
            <person name="Ren Y."/>
            <person name="Zhang Y."/>
            <person name="Wang H."/>
            <person name="Li S."/>
            <person name="Jiang F."/>
            <person name="Yin L."/>
            <person name="Zhang G."/>
            <person name="Qian W."/>
            <person name="Fan W."/>
        </authorList>
    </citation>
    <scope>NUCLEOTIDE SEQUENCE [LARGE SCALE GENOMIC DNA]</scope>
    <source>
        <strain evidence="18">SZHN2017</strain>
        <tissue evidence="18">Muscle</tissue>
    </source>
</reference>
<dbReference type="SMART" id="SM00975">
    <property type="entry name" value="Telomerase_RBD"/>
    <property type="match status" value="1"/>
</dbReference>
<keyword evidence="12 16" id="KW-0472">Membrane</keyword>
<evidence type="ECO:0000256" key="12">
    <source>
        <dbReference type="ARBA" id="ARBA00023136"/>
    </source>
</evidence>
<dbReference type="PANTHER" id="PTHR10590">
    <property type="entry name" value="SODIUM/NUCLEOSIDE COTRANSPORTER"/>
    <property type="match status" value="1"/>
</dbReference>
<name>A0A2T7P9I0_POMCA</name>
<dbReference type="GO" id="GO:0000781">
    <property type="term" value="C:chromosome, telomeric region"/>
    <property type="evidence" value="ECO:0007669"/>
    <property type="project" value="UniProtKB-SubCell"/>
</dbReference>
<dbReference type="Pfam" id="PF12009">
    <property type="entry name" value="Telomerase_RBD"/>
    <property type="match status" value="1"/>
</dbReference>
<accession>A0A2T7P9I0</accession>
<evidence type="ECO:0000259" key="17">
    <source>
        <dbReference type="PROSITE" id="PS50878"/>
    </source>
</evidence>
<evidence type="ECO:0000256" key="15">
    <source>
        <dbReference type="SAM" id="MobiDB-lite"/>
    </source>
</evidence>
<dbReference type="STRING" id="400727.A0A2T7P9I0"/>
<evidence type="ECO:0000256" key="3">
    <source>
        <dbReference type="ARBA" id="ARBA00004651"/>
    </source>
</evidence>
<feature type="region of interest" description="Disordered" evidence="15">
    <location>
        <begin position="350"/>
        <end position="372"/>
    </location>
</feature>
<evidence type="ECO:0000256" key="9">
    <source>
        <dbReference type="ARBA" id="ARBA00022692"/>
    </source>
</evidence>
<evidence type="ECO:0000256" key="16">
    <source>
        <dbReference type="SAM" id="Phobius"/>
    </source>
</evidence>
<feature type="transmembrane region" description="Helical" evidence="16">
    <location>
        <begin position="1599"/>
        <end position="1621"/>
    </location>
</feature>
<dbReference type="InterPro" id="IPR011642">
    <property type="entry name" value="Gate_dom"/>
</dbReference>
<dbReference type="GO" id="GO:0005415">
    <property type="term" value="F:nucleoside:sodium symporter activity"/>
    <property type="evidence" value="ECO:0007669"/>
    <property type="project" value="TreeGrafter"/>
</dbReference>
<dbReference type="PRINTS" id="PR01365">
    <property type="entry name" value="TELOMERASERT"/>
</dbReference>
<comment type="subcellular location">
    <subcellularLocation>
        <location evidence="3">Cell membrane</location>
        <topology evidence="3">Multi-pass membrane protein</topology>
    </subcellularLocation>
    <subcellularLocation>
        <location evidence="2">Chromosome</location>
        <location evidence="2">Telomere</location>
    </subcellularLocation>
    <subcellularLocation>
        <location evidence="1">Nucleus</location>
    </subcellularLocation>
</comment>
<dbReference type="PROSITE" id="PS50878">
    <property type="entry name" value="RT_POL"/>
    <property type="match status" value="1"/>
</dbReference>
<evidence type="ECO:0000313" key="18">
    <source>
        <dbReference type="EMBL" id="PVD30073.1"/>
    </source>
</evidence>
<dbReference type="OrthoDB" id="6075923at2759"/>
<evidence type="ECO:0000256" key="4">
    <source>
        <dbReference type="ARBA" id="ARBA00008001"/>
    </source>
</evidence>
<evidence type="ECO:0000313" key="19">
    <source>
        <dbReference type="Proteomes" id="UP000245119"/>
    </source>
</evidence>
<feature type="transmembrane region" description="Helical" evidence="16">
    <location>
        <begin position="1237"/>
        <end position="1256"/>
    </location>
</feature>
<dbReference type="PANTHER" id="PTHR10590:SF4">
    <property type="entry name" value="SOLUTE CARRIER FAMILY 28 MEMBER 3"/>
    <property type="match status" value="1"/>
</dbReference>
<comment type="similarity">
    <text evidence="4">Belongs to the reverse transcriptase family. Telomerase subfamily.</text>
</comment>
<feature type="transmembrane region" description="Helical" evidence="16">
    <location>
        <begin position="1368"/>
        <end position="1390"/>
    </location>
</feature>
<feature type="transmembrane region" description="Helical" evidence="16">
    <location>
        <begin position="1208"/>
        <end position="1225"/>
    </location>
</feature>
<evidence type="ECO:0000256" key="10">
    <source>
        <dbReference type="ARBA" id="ARBA00022895"/>
    </source>
</evidence>
<comment type="similarity">
    <text evidence="5">Belongs to the concentrative nucleoside transporter (CNT) (TC 2.A.41) family.</text>
</comment>
<keyword evidence="11 16" id="KW-1133">Transmembrane helix</keyword>
<evidence type="ECO:0000256" key="5">
    <source>
        <dbReference type="ARBA" id="ARBA00009033"/>
    </source>
</evidence>
<dbReference type="InterPro" id="IPR021891">
    <property type="entry name" value="Telomerase_RBD"/>
</dbReference>
<dbReference type="Gene3D" id="1.10.132.70">
    <property type="match status" value="1"/>
</dbReference>
<evidence type="ECO:0000256" key="2">
    <source>
        <dbReference type="ARBA" id="ARBA00004574"/>
    </source>
</evidence>
<keyword evidence="8" id="KW-1003">Cell membrane</keyword>
<dbReference type="InterPro" id="IPR002668">
    <property type="entry name" value="CNT_N_dom"/>
</dbReference>
<feature type="transmembrane region" description="Helical" evidence="16">
    <location>
        <begin position="1564"/>
        <end position="1587"/>
    </location>
</feature>
<dbReference type="InterPro" id="IPR003545">
    <property type="entry name" value="Telomerase_RT"/>
</dbReference>
<evidence type="ECO:0000256" key="6">
    <source>
        <dbReference type="ARBA" id="ARBA00016182"/>
    </source>
</evidence>
<dbReference type="InterPro" id="IPR000477">
    <property type="entry name" value="RT_dom"/>
</dbReference>
<dbReference type="Pfam" id="PF07670">
    <property type="entry name" value="Gate"/>
    <property type="match status" value="1"/>
</dbReference>
<dbReference type="SUPFAM" id="SSF56672">
    <property type="entry name" value="DNA/RNA polymerases"/>
    <property type="match status" value="1"/>
</dbReference>
<evidence type="ECO:0000256" key="11">
    <source>
        <dbReference type="ARBA" id="ARBA00022989"/>
    </source>
</evidence>
<keyword evidence="9 16" id="KW-0812">Transmembrane</keyword>
<comment type="caution">
    <text evidence="18">The sequence shown here is derived from an EMBL/GenBank/DDBJ whole genome shotgun (WGS) entry which is preliminary data.</text>
</comment>
<dbReference type="InterPro" id="IPR011657">
    <property type="entry name" value="CNT_C_dom"/>
</dbReference>
<dbReference type="Proteomes" id="UP000245119">
    <property type="component" value="Linkage Group LG5"/>
</dbReference>
<proteinExistence type="inferred from homology"/>
<evidence type="ECO:0000256" key="8">
    <source>
        <dbReference type="ARBA" id="ARBA00022475"/>
    </source>
</evidence>
<feature type="region of interest" description="Disordered" evidence="15">
    <location>
        <begin position="107"/>
        <end position="141"/>
    </location>
</feature>
<keyword evidence="13" id="KW-0539">Nucleus</keyword>
<dbReference type="InterPro" id="IPR018270">
    <property type="entry name" value="C_nuclsd_transpt_met_bac"/>
</dbReference>
<dbReference type="CDD" id="cd01648">
    <property type="entry name" value="TERT"/>
    <property type="match status" value="1"/>
</dbReference>
<protein>
    <recommendedName>
        <fullName evidence="6">Telomerase reverse transcriptase</fullName>
    </recommendedName>
    <alternativeName>
        <fullName evidence="14">Telomerase catalytic subunit</fullName>
    </alternativeName>
</protein>
<organism evidence="18 19">
    <name type="scientific">Pomacea canaliculata</name>
    <name type="common">Golden apple snail</name>
    <dbReference type="NCBI Taxonomy" id="400727"/>
    <lineage>
        <taxon>Eukaryota</taxon>
        <taxon>Metazoa</taxon>
        <taxon>Spiralia</taxon>
        <taxon>Lophotrochozoa</taxon>
        <taxon>Mollusca</taxon>
        <taxon>Gastropoda</taxon>
        <taxon>Caenogastropoda</taxon>
        <taxon>Architaenioglossa</taxon>
        <taxon>Ampullarioidea</taxon>
        <taxon>Ampullariidae</taxon>
        <taxon>Pomacea</taxon>
    </lineage>
</organism>
<dbReference type="GO" id="GO:0003677">
    <property type="term" value="F:DNA binding"/>
    <property type="evidence" value="ECO:0007669"/>
    <property type="project" value="InterPro"/>
</dbReference>